<evidence type="ECO:0000256" key="5">
    <source>
        <dbReference type="ARBA" id="ARBA00023065"/>
    </source>
</evidence>
<reference evidence="13" key="1">
    <citation type="submission" date="2014-11" db="EMBL/GenBank/DDBJ databases">
        <title>Genome sequencing of Roseivirga sp. D-25.</title>
        <authorList>
            <person name="Selvaratnam C."/>
            <person name="Thevarajoo S."/>
            <person name="Goh K.M."/>
            <person name="Eee R."/>
            <person name="Chan K.-G."/>
            <person name="Chong C.S."/>
        </authorList>
    </citation>
    <scope>NUCLEOTIDE SEQUENCE [LARGE SCALE GENOMIC DNA]</scope>
    <source>
        <strain evidence="13">D-25</strain>
    </source>
</reference>
<dbReference type="GO" id="GO:0016655">
    <property type="term" value="F:oxidoreductase activity, acting on NAD(P)H, quinone or similar compound as acceptor"/>
    <property type="evidence" value="ECO:0007669"/>
    <property type="project" value="UniProtKB-UniRule"/>
</dbReference>
<evidence type="ECO:0000256" key="3">
    <source>
        <dbReference type="ARBA" id="ARBA00023027"/>
    </source>
</evidence>
<dbReference type="InterPro" id="IPR008703">
    <property type="entry name" value="NqrA"/>
</dbReference>
<keyword evidence="4 8" id="KW-0915">Sodium</keyword>
<evidence type="ECO:0000256" key="4">
    <source>
        <dbReference type="ARBA" id="ARBA00023053"/>
    </source>
</evidence>
<evidence type="ECO:0000259" key="10">
    <source>
        <dbReference type="Pfam" id="PF11973"/>
    </source>
</evidence>
<dbReference type="NCBIfam" id="NF003761">
    <property type="entry name" value="PRK05352.1-4"/>
    <property type="match status" value="1"/>
</dbReference>
<evidence type="ECO:0000256" key="7">
    <source>
        <dbReference type="ARBA" id="ARBA00023201"/>
    </source>
</evidence>
<dbReference type="InterPro" id="IPR056147">
    <property type="entry name" value="NQRA_N"/>
</dbReference>
<dbReference type="GO" id="GO:0006814">
    <property type="term" value="P:sodium ion transport"/>
    <property type="evidence" value="ECO:0007669"/>
    <property type="project" value="UniProtKB-UniRule"/>
</dbReference>
<dbReference type="EC" id="7.2.1.1" evidence="8"/>
<dbReference type="RefSeq" id="WP_053223139.1">
    <property type="nucleotide sequence ID" value="NZ_JSVA01000008.1"/>
</dbReference>
<accession>A0A0L8ALG3</accession>
<evidence type="ECO:0000313" key="13">
    <source>
        <dbReference type="Proteomes" id="UP000036908"/>
    </source>
</evidence>
<feature type="domain" description="NqrA second alpha/beta" evidence="11">
    <location>
        <begin position="118"/>
        <end position="263"/>
    </location>
</feature>
<dbReference type="EMBL" id="JSVA01000008">
    <property type="protein sequence ID" value="KOF03199.1"/>
    <property type="molecule type" value="Genomic_DNA"/>
</dbReference>
<comment type="similarity">
    <text evidence="8">Belongs to the NqrA family.</text>
</comment>
<feature type="domain" description="NqrA N-terminal barrel-sandwich hybrid" evidence="9">
    <location>
        <begin position="5"/>
        <end position="98"/>
    </location>
</feature>
<keyword evidence="7 8" id="KW-0739">Sodium transport</keyword>
<dbReference type="HAMAP" id="MF_00425">
    <property type="entry name" value="NqrA"/>
    <property type="match status" value="1"/>
</dbReference>
<evidence type="ECO:0000259" key="9">
    <source>
        <dbReference type="Pfam" id="PF05896"/>
    </source>
</evidence>
<comment type="subunit">
    <text evidence="8">Composed of six subunits; NqrA, NqrB, NqrC, NqrD, NqrE and NqrF.</text>
</comment>
<dbReference type="AlphaFoldDB" id="A0A0L8ALG3"/>
<evidence type="ECO:0000256" key="2">
    <source>
        <dbReference type="ARBA" id="ARBA00022967"/>
    </source>
</evidence>
<name>A0A0L8ALG3_9BACT</name>
<comment type="caution">
    <text evidence="12">The sequence shown here is derived from an EMBL/GenBank/DDBJ whole genome shotgun (WGS) entry which is preliminary data.</text>
</comment>
<organism evidence="12 13">
    <name type="scientific">Roseivirga seohaensis subsp. aquiponti</name>
    <dbReference type="NCBI Taxonomy" id="1566026"/>
    <lineage>
        <taxon>Bacteria</taxon>
        <taxon>Pseudomonadati</taxon>
        <taxon>Bacteroidota</taxon>
        <taxon>Cytophagia</taxon>
        <taxon>Cytophagales</taxon>
        <taxon>Roseivirgaceae</taxon>
        <taxon>Roseivirga</taxon>
    </lineage>
</organism>
<keyword evidence="3 8" id="KW-0520">NAD</keyword>
<dbReference type="Pfam" id="PF11973">
    <property type="entry name" value="NQRA_SLBB"/>
    <property type="match status" value="1"/>
</dbReference>
<keyword evidence="1 8" id="KW-0813">Transport</keyword>
<evidence type="ECO:0000256" key="8">
    <source>
        <dbReference type="HAMAP-Rule" id="MF_00425"/>
    </source>
</evidence>
<dbReference type="OrthoDB" id="9774536at2"/>
<evidence type="ECO:0000259" key="11">
    <source>
        <dbReference type="Pfam" id="PF24836"/>
    </source>
</evidence>
<evidence type="ECO:0000256" key="1">
    <source>
        <dbReference type="ARBA" id="ARBA00022448"/>
    </source>
</evidence>
<proteinExistence type="inferred from homology"/>
<comment type="catalytic activity">
    <reaction evidence="8">
        <text>a ubiquinone + n Na(+)(in) + NADH + H(+) = a ubiquinol + n Na(+)(out) + NAD(+)</text>
        <dbReference type="Rhea" id="RHEA:47748"/>
        <dbReference type="Rhea" id="RHEA-COMP:9565"/>
        <dbReference type="Rhea" id="RHEA-COMP:9566"/>
        <dbReference type="ChEBI" id="CHEBI:15378"/>
        <dbReference type="ChEBI" id="CHEBI:16389"/>
        <dbReference type="ChEBI" id="CHEBI:17976"/>
        <dbReference type="ChEBI" id="CHEBI:29101"/>
        <dbReference type="ChEBI" id="CHEBI:57540"/>
        <dbReference type="ChEBI" id="CHEBI:57945"/>
        <dbReference type="EC" id="7.2.1.1"/>
    </reaction>
</comment>
<dbReference type="InterPro" id="IPR056148">
    <property type="entry name" value="NQRA_2nd"/>
</dbReference>
<keyword evidence="13" id="KW-1185">Reference proteome</keyword>
<keyword evidence="2 8" id="KW-1278">Translocase</keyword>
<evidence type="ECO:0000313" key="12">
    <source>
        <dbReference type="EMBL" id="KOF03199.1"/>
    </source>
</evidence>
<dbReference type="PANTHER" id="PTHR37839:SF1">
    <property type="entry name" value="NA(+)-TRANSLOCATING NADH-QUINONE REDUCTASE SUBUNIT A"/>
    <property type="match status" value="1"/>
</dbReference>
<gene>
    <name evidence="8" type="primary">nqrA</name>
    <name evidence="12" type="ORF">OB69_07775</name>
</gene>
<evidence type="ECO:0000256" key="6">
    <source>
        <dbReference type="ARBA" id="ARBA00023075"/>
    </source>
</evidence>
<dbReference type="PATRIC" id="fig|1566026.4.peg.3389"/>
<keyword evidence="5 8" id="KW-0406">Ion transport</keyword>
<dbReference type="InterPro" id="IPR022615">
    <property type="entry name" value="NqrA_C_domain"/>
</dbReference>
<dbReference type="Proteomes" id="UP000036908">
    <property type="component" value="Unassembled WGS sequence"/>
</dbReference>
<keyword evidence="6 8" id="KW-0830">Ubiquinone</keyword>
<comment type="function">
    <text evidence="8">NQR complex catalyzes the reduction of ubiquinone-1 to ubiquinol by two successive reactions, coupled with the transport of Na(+) ions from the cytoplasm to the periplasm. NqrA to NqrE are probably involved in the second step, the conversion of ubisemiquinone to ubiquinol.</text>
</comment>
<feature type="domain" description="Na(+)-translocating NADH-quinone reductase subunit A C-terminal" evidence="10">
    <location>
        <begin position="270"/>
        <end position="318"/>
    </location>
</feature>
<dbReference type="NCBIfam" id="TIGR01936">
    <property type="entry name" value="nqrA"/>
    <property type="match status" value="1"/>
</dbReference>
<dbReference type="Pfam" id="PF24836">
    <property type="entry name" value="NQRA_2nd"/>
    <property type="match status" value="1"/>
</dbReference>
<sequence length="455" mass="50573">MSKIIKLKKGFDINLAGKAAHKIADSVHPETFAIKPTDFVGMKRPKLLVNEGDNVKAGTPILFDKMQENVMYCSPVSGEIVEVKRGAKRKILEVKILADKTIEYESFQSYSPSDITGLSREEAQAQMMKSGVWPNIIQRPFGVVANENDSPKAIHISAFDTHPLAADIAFTLQGEEDAFKTGINILKKFTEGKIHLNHNLNAEVSKVFANVEGIEHNKFSGPHPAGNVGVQIHHLDPINKGDIVWTVTPYGVAQIGKLFSQGKYDASRLVAVCGSEVKTPQYYKTYSGGAINKLVEGNIKQDHVRYISGNVLTGEKIEKDGYLSFYANSITVIPEGDHSEFMGWIMPKKDVLSFHRAWGLFSFLNGKDKEYVLDSNTNGEDRAFVQTGTFEKVTPMDIYPTFLLKAILSEDFDNMEALGIYEVIEEDLALCEFVDVSKHDVQHMVREGIELIQNG</sequence>
<dbReference type="Pfam" id="PF05896">
    <property type="entry name" value="NQRA_N"/>
    <property type="match status" value="1"/>
</dbReference>
<protein>
    <recommendedName>
        <fullName evidence="8">Na(+)-translocating NADH-quinone reductase subunit A</fullName>
        <shortName evidence="8">Na(+)-NQR subunit A</shortName>
        <shortName evidence="8">Na(+)-translocating NQR subunit A</shortName>
        <ecNumber evidence="8">7.2.1.1</ecNumber>
    </recommendedName>
    <alternativeName>
        <fullName evidence="8">NQR complex subunit A</fullName>
    </alternativeName>
    <alternativeName>
        <fullName evidence="8">NQR-1 subunit A</fullName>
    </alternativeName>
</protein>
<dbReference type="PANTHER" id="PTHR37839">
    <property type="entry name" value="NA(+)-TRANSLOCATING NADH-QUINONE REDUCTASE SUBUNIT A"/>
    <property type="match status" value="1"/>
</dbReference>